<reference evidence="1 2" key="1">
    <citation type="journal article" date="2014" name="BMC Genomics">
        <title>Oil accumulation mechanisms of the oleaginous microalga Chlorella protothecoides revealed through its genome, transcriptomes, and proteomes.</title>
        <authorList>
            <person name="Gao C."/>
            <person name="Wang Y."/>
            <person name="Shen Y."/>
            <person name="Yan D."/>
            <person name="He X."/>
            <person name="Dai J."/>
            <person name="Wu Q."/>
        </authorList>
    </citation>
    <scope>NUCLEOTIDE SEQUENCE [LARGE SCALE GENOMIC DNA]</scope>
    <source>
        <strain evidence="1 2">0710</strain>
    </source>
</reference>
<name>A0A087SBW7_AUXPR</name>
<gene>
    <name evidence="1" type="ORF">F751_3412</name>
</gene>
<organism evidence="1 2">
    <name type="scientific">Auxenochlorella protothecoides</name>
    <name type="common">Green microalga</name>
    <name type="synonym">Chlorella protothecoides</name>
    <dbReference type="NCBI Taxonomy" id="3075"/>
    <lineage>
        <taxon>Eukaryota</taxon>
        <taxon>Viridiplantae</taxon>
        <taxon>Chlorophyta</taxon>
        <taxon>core chlorophytes</taxon>
        <taxon>Trebouxiophyceae</taxon>
        <taxon>Chlorellales</taxon>
        <taxon>Chlorellaceae</taxon>
        <taxon>Auxenochlorella</taxon>
    </lineage>
</organism>
<dbReference type="RefSeq" id="XP_011396091.1">
    <property type="nucleotide sequence ID" value="XM_011397789.1"/>
</dbReference>
<dbReference type="Proteomes" id="UP000028924">
    <property type="component" value="Unassembled WGS sequence"/>
</dbReference>
<protein>
    <submittedName>
        <fullName evidence="1">Uncharacterized protein</fullName>
    </submittedName>
</protein>
<evidence type="ECO:0000313" key="1">
    <source>
        <dbReference type="EMBL" id="KFM23221.1"/>
    </source>
</evidence>
<dbReference type="AlphaFoldDB" id="A0A087SBW7"/>
<accession>A0A087SBW7</accession>
<dbReference type="EMBL" id="KL662089">
    <property type="protein sequence ID" value="KFM23221.1"/>
    <property type="molecule type" value="Genomic_DNA"/>
</dbReference>
<evidence type="ECO:0000313" key="2">
    <source>
        <dbReference type="Proteomes" id="UP000028924"/>
    </source>
</evidence>
<keyword evidence="2" id="KW-1185">Reference proteome</keyword>
<dbReference type="KEGG" id="apro:F751_3412"/>
<dbReference type="GeneID" id="23614803"/>
<sequence>MGGGPGVAHLMHSAYYVGRPAASPVRLLRTLICSAVTDPTGGPLGVPEPLATPAALVSSVEAGGVFNTKVKVLSCAGVRLRDSGVGDGS</sequence>
<proteinExistence type="predicted"/>